<reference evidence="1" key="1">
    <citation type="submission" date="2021-05" db="EMBL/GenBank/DDBJ databases">
        <authorList>
            <person name="Pietrasiak N."/>
            <person name="Ward R."/>
            <person name="Stajich J.E."/>
            <person name="Kurbessoian T."/>
        </authorList>
    </citation>
    <scope>NUCLEOTIDE SEQUENCE</scope>
    <source>
        <strain evidence="1">JT2-VF2</strain>
    </source>
</reference>
<protein>
    <submittedName>
        <fullName evidence="1">Uncharacterized protein</fullName>
    </submittedName>
</protein>
<evidence type="ECO:0000313" key="1">
    <source>
        <dbReference type="EMBL" id="MBW4566180.1"/>
    </source>
</evidence>
<comment type="caution">
    <text evidence="1">The sequence shown here is derived from an EMBL/GenBank/DDBJ whole genome shotgun (WGS) entry which is preliminary data.</text>
</comment>
<reference evidence="1" key="2">
    <citation type="journal article" date="2022" name="Microbiol. Resour. Announc.">
        <title>Metagenome Sequencing to Explore Phylogenomics of Terrestrial Cyanobacteria.</title>
        <authorList>
            <person name="Ward R.D."/>
            <person name="Stajich J.E."/>
            <person name="Johansen J.R."/>
            <person name="Huntemann M."/>
            <person name="Clum A."/>
            <person name="Foster B."/>
            <person name="Foster B."/>
            <person name="Roux S."/>
            <person name="Palaniappan K."/>
            <person name="Varghese N."/>
            <person name="Mukherjee S."/>
            <person name="Reddy T.B.K."/>
            <person name="Daum C."/>
            <person name="Copeland A."/>
            <person name="Chen I.A."/>
            <person name="Ivanova N.N."/>
            <person name="Kyrpides N.C."/>
            <person name="Shapiro N."/>
            <person name="Eloe-Fadrosh E.A."/>
            <person name="Pietrasiak N."/>
        </authorList>
    </citation>
    <scope>NUCLEOTIDE SEQUENCE</scope>
    <source>
        <strain evidence="1">JT2-VF2</strain>
    </source>
</reference>
<sequence>MPDGKPFARLRIRRLQENCQLEAPAQEVLKCLEKLKRPYLTKFEEKLLSFIEQECDKNE</sequence>
<proteinExistence type="predicted"/>
<name>A0A951ULD3_9NOST</name>
<gene>
    <name evidence="1" type="ORF">KME32_34930</name>
</gene>
<dbReference type="AlphaFoldDB" id="A0A951ULD3"/>
<dbReference type="Proteomes" id="UP000715781">
    <property type="component" value="Unassembled WGS sequence"/>
</dbReference>
<dbReference type="EMBL" id="JAHHHN010000064">
    <property type="protein sequence ID" value="MBW4566180.1"/>
    <property type="molecule type" value="Genomic_DNA"/>
</dbReference>
<organism evidence="1 2">
    <name type="scientific">Mojavia pulchra JT2-VF2</name>
    <dbReference type="NCBI Taxonomy" id="287848"/>
    <lineage>
        <taxon>Bacteria</taxon>
        <taxon>Bacillati</taxon>
        <taxon>Cyanobacteriota</taxon>
        <taxon>Cyanophyceae</taxon>
        <taxon>Nostocales</taxon>
        <taxon>Nostocaceae</taxon>
    </lineage>
</organism>
<evidence type="ECO:0000313" key="2">
    <source>
        <dbReference type="Proteomes" id="UP000715781"/>
    </source>
</evidence>
<accession>A0A951ULD3</accession>